<keyword evidence="3" id="KW-1185">Reference proteome</keyword>
<dbReference type="GO" id="GO:0009231">
    <property type="term" value="P:riboflavin biosynthetic process"/>
    <property type="evidence" value="ECO:0007669"/>
    <property type="project" value="InterPro"/>
</dbReference>
<dbReference type="Proteomes" id="UP000371041">
    <property type="component" value="Chromosome"/>
</dbReference>
<dbReference type="InterPro" id="IPR050765">
    <property type="entry name" value="Riboflavin_Biosynth_HTPR"/>
</dbReference>
<sequence length="186" mass="20693">MAKLIYSAIMSLDGYIADENGNFDWAVPDDELHEFVNDLERPIGTHLFGRRMYETMLAWETMGGPDDPAQTQDFAELWHATDKIVYSTTLDATSTARTQLEREFNPDAVHQLKELAPHDLSVSGPGLATHAFHAGLVDEVRLFVIPVLVGGGTRALPDGVRLRLNLTDERRFDTGTVYLCYGITPS</sequence>
<reference evidence="3" key="1">
    <citation type="submission" date="2019-11" db="EMBL/GenBank/DDBJ databases">
        <title>The complete genome sequence of Saccharopolyspora sp. E2A.</title>
        <authorList>
            <person name="Zhang G."/>
        </authorList>
    </citation>
    <scope>NUCLEOTIDE SEQUENCE [LARGE SCALE GENOMIC DNA]</scope>
    <source>
        <strain evidence="3">E2A</strain>
    </source>
</reference>
<evidence type="ECO:0000259" key="1">
    <source>
        <dbReference type="Pfam" id="PF01872"/>
    </source>
</evidence>
<dbReference type="PANTHER" id="PTHR38011">
    <property type="entry name" value="DIHYDROFOLATE REDUCTASE FAMILY PROTEIN (AFU_ORTHOLOGUE AFUA_8G06820)"/>
    <property type="match status" value="1"/>
</dbReference>
<organism evidence="2 3">
    <name type="scientific">Allosaccharopolyspora coralli</name>
    <dbReference type="NCBI Taxonomy" id="2665642"/>
    <lineage>
        <taxon>Bacteria</taxon>
        <taxon>Bacillati</taxon>
        <taxon>Actinomycetota</taxon>
        <taxon>Actinomycetes</taxon>
        <taxon>Pseudonocardiales</taxon>
        <taxon>Pseudonocardiaceae</taxon>
        <taxon>Allosaccharopolyspora</taxon>
    </lineage>
</organism>
<dbReference type="EMBL" id="CP045929">
    <property type="protein sequence ID" value="QGK69329.1"/>
    <property type="molecule type" value="Genomic_DNA"/>
</dbReference>
<evidence type="ECO:0000313" key="3">
    <source>
        <dbReference type="Proteomes" id="UP000371041"/>
    </source>
</evidence>
<gene>
    <name evidence="2" type="ORF">GIY23_07115</name>
</gene>
<dbReference type="RefSeq" id="WP_154075925.1">
    <property type="nucleotide sequence ID" value="NZ_CP045929.1"/>
</dbReference>
<dbReference type="Gene3D" id="3.40.430.10">
    <property type="entry name" value="Dihydrofolate Reductase, subunit A"/>
    <property type="match status" value="1"/>
</dbReference>
<name>A0A5Q3QCR3_9PSEU</name>
<accession>A0A5Q3QCR3</accession>
<dbReference type="SUPFAM" id="SSF53597">
    <property type="entry name" value="Dihydrofolate reductase-like"/>
    <property type="match status" value="1"/>
</dbReference>
<dbReference type="AlphaFoldDB" id="A0A5Q3QCR3"/>
<dbReference type="InterPro" id="IPR002734">
    <property type="entry name" value="RibDG_C"/>
</dbReference>
<feature type="domain" description="Bacterial bifunctional deaminase-reductase C-terminal" evidence="1">
    <location>
        <begin position="3"/>
        <end position="176"/>
    </location>
</feature>
<dbReference type="PANTHER" id="PTHR38011:SF11">
    <property type="entry name" value="2,5-DIAMINO-6-RIBOSYLAMINO-4(3H)-PYRIMIDINONE 5'-PHOSPHATE REDUCTASE"/>
    <property type="match status" value="1"/>
</dbReference>
<dbReference type="Pfam" id="PF01872">
    <property type="entry name" value="RibD_C"/>
    <property type="match status" value="1"/>
</dbReference>
<proteinExistence type="predicted"/>
<protein>
    <submittedName>
        <fullName evidence="2">Deaminase</fullName>
    </submittedName>
</protein>
<evidence type="ECO:0000313" key="2">
    <source>
        <dbReference type="EMBL" id="QGK69329.1"/>
    </source>
</evidence>
<dbReference type="InterPro" id="IPR024072">
    <property type="entry name" value="DHFR-like_dom_sf"/>
</dbReference>
<dbReference type="KEGG" id="sace:GIY23_07115"/>
<dbReference type="GO" id="GO:0008703">
    <property type="term" value="F:5-amino-6-(5-phosphoribosylamino)uracil reductase activity"/>
    <property type="evidence" value="ECO:0007669"/>
    <property type="project" value="InterPro"/>
</dbReference>